<dbReference type="PROSITE" id="PS51747">
    <property type="entry name" value="CYT_DCMP_DEAMINASES_2"/>
    <property type="match status" value="1"/>
</dbReference>
<dbReference type="STRING" id="6832.A0A553P7Q7"/>
<dbReference type="PANTHER" id="PTHR11079:SF149">
    <property type="entry name" value="TRNA-SPECIFIC ADENOSINE DEAMINASE 2"/>
    <property type="match status" value="1"/>
</dbReference>
<dbReference type="GO" id="GO:0005737">
    <property type="term" value="C:cytoplasm"/>
    <property type="evidence" value="ECO:0007669"/>
    <property type="project" value="TreeGrafter"/>
</dbReference>
<keyword evidence="1" id="KW-0378">Hydrolase</keyword>
<evidence type="ECO:0000313" key="5">
    <source>
        <dbReference type="Proteomes" id="UP000318571"/>
    </source>
</evidence>
<evidence type="ECO:0000259" key="3">
    <source>
        <dbReference type="PROSITE" id="PS51747"/>
    </source>
</evidence>
<organism evidence="4 5">
    <name type="scientific">Tigriopus californicus</name>
    <name type="common">Marine copepod</name>
    <dbReference type="NCBI Taxonomy" id="6832"/>
    <lineage>
        <taxon>Eukaryota</taxon>
        <taxon>Metazoa</taxon>
        <taxon>Ecdysozoa</taxon>
        <taxon>Arthropoda</taxon>
        <taxon>Crustacea</taxon>
        <taxon>Multicrustacea</taxon>
        <taxon>Hexanauplia</taxon>
        <taxon>Copepoda</taxon>
        <taxon>Harpacticoida</taxon>
        <taxon>Harpacticidae</taxon>
        <taxon>Tigriopus</taxon>
    </lineage>
</organism>
<comment type="caution">
    <text evidence="4">The sequence shown here is derived from an EMBL/GenBank/DDBJ whole genome shotgun (WGS) entry which is preliminary data.</text>
</comment>
<feature type="region of interest" description="Disordered" evidence="2">
    <location>
        <begin position="1"/>
        <end position="45"/>
    </location>
</feature>
<dbReference type="Proteomes" id="UP000318571">
    <property type="component" value="Chromosome 3"/>
</dbReference>
<name>A0A553P7Q7_TIGCA</name>
<protein>
    <recommendedName>
        <fullName evidence="3">CMP/dCMP-type deaminase domain-containing protein</fullName>
    </recommendedName>
</protein>
<dbReference type="Gene3D" id="3.40.140.10">
    <property type="entry name" value="Cytidine Deaminase, domain 2"/>
    <property type="match status" value="1"/>
</dbReference>
<dbReference type="PANTHER" id="PTHR11079">
    <property type="entry name" value="CYTOSINE DEAMINASE FAMILY MEMBER"/>
    <property type="match status" value="1"/>
</dbReference>
<dbReference type="OMA" id="VGCVIVM"/>
<evidence type="ECO:0000256" key="2">
    <source>
        <dbReference type="SAM" id="MobiDB-lite"/>
    </source>
</evidence>
<proteinExistence type="predicted"/>
<dbReference type="SUPFAM" id="SSF53927">
    <property type="entry name" value="Cytidine deaminase-like"/>
    <property type="match status" value="1"/>
</dbReference>
<dbReference type="GO" id="GO:0005634">
    <property type="term" value="C:nucleus"/>
    <property type="evidence" value="ECO:0007669"/>
    <property type="project" value="TreeGrafter"/>
</dbReference>
<keyword evidence="5" id="KW-1185">Reference proteome</keyword>
<feature type="compositionally biased region" description="Pro residues" evidence="2">
    <location>
        <begin position="16"/>
        <end position="30"/>
    </location>
</feature>
<dbReference type="EMBL" id="VCGU01000007">
    <property type="protein sequence ID" value="TRY73718.1"/>
    <property type="molecule type" value="Genomic_DNA"/>
</dbReference>
<reference evidence="4 5" key="1">
    <citation type="journal article" date="2018" name="Nat. Ecol. Evol.">
        <title>Genomic signatures of mitonuclear coevolution across populations of Tigriopus californicus.</title>
        <authorList>
            <person name="Barreto F.S."/>
            <person name="Watson E.T."/>
            <person name="Lima T.G."/>
            <person name="Willett C.S."/>
            <person name="Edmands S."/>
            <person name="Li W."/>
            <person name="Burton R.S."/>
        </authorList>
    </citation>
    <scope>NUCLEOTIDE SEQUENCE [LARGE SCALE GENOMIC DNA]</scope>
    <source>
        <strain evidence="4 5">San Diego</strain>
    </source>
</reference>
<dbReference type="GO" id="GO:0002100">
    <property type="term" value="P:tRNA wobble adenosine to inosine editing"/>
    <property type="evidence" value="ECO:0007669"/>
    <property type="project" value="TreeGrafter"/>
</dbReference>
<dbReference type="GO" id="GO:0052717">
    <property type="term" value="F:tRNA-specific adenosine-34 deaminase activity"/>
    <property type="evidence" value="ECO:0007669"/>
    <property type="project" value="TreeGrafter"/>
</dbReference>
<dbReference type="AlphaFoldDB" id="A0A553P7Q7"/>
<dbReference type="InterPro" id="IPR016193">
    <property type="entry name" value="Cytidine_deaminase-like"/>
</dbReference>
<dbReference type="InterPro" id="IPR002125">
    <property type="entry name" value="CMP_dCMP_dom"/>
</dbReference>
<feature type="domain" description="CMP/dCMP-type deaminase" evidence="3">
    <location>
        <begin position="47"/>
        <end position="169"/>
    </location>
</feature>
<gene>
    <name evidence="4" type="ORF">TCAL_11093</name>
</gene>
<dbReference type="CDD" id="cd01285">
    <property type="entry name" value="nucleoside_deaminase"/>
    <property type="match status" value="1"/>
</dbReference>
<evidence type="ECO:0000313" key="4">
    <source>
        <dbReference type="EMBL" id="TRY73718.1"/>
    </source>
</evidence>
<dbReference type="Pfam" id="PF00383">
    <property type="entry name" value="dCMP_cyt_deam_1"/>
    <property type="match status" value="1"/>
</dbReference>
<dbReference type="OrthoDB" id="408702at2759"/>
<sequence>MSQPSLSPGPHHPHGPHGPPTPALIEPAPPAAKKLKTDTGPADPDVSYNPRFMDLCFDKAREALHVGEVPIGCVFVREGHVVHAARNRVNETRNPTLHAEIVAIQALERQIRQGQGQSTGRLAVQAYFNRVVVYVNCEPCIMCASALQQVGVQGIFFGCANPRFGGCGTVLDVFQVDHTRRWTPFVQQGFRAHDAIELLKEFYKGENPNAPPEKRKPARK</sequence>
<accession>A0A553P7Q7</accession>
<evidence type="ECO:0000256" key="1">
    <source>
        <dbReference type="ARBA" id="ARBA00022801"/>
    </source>
</evidence>